<feature type="domain" description="PB1" evidence="1">
    <location>
        <begin position="4"/>
        <end position="86"/>
    </location>
</feature>
<evidence type="ECO:0000259" key="1">
    <source>
        <dbReference type="SMART" id="SM00666"/>
    </source>
</evidence>
<sequence>MDVPTALKVGYRGEIHRIRVDLAVFGFADLQTLFAATFHLPYGSISIHYKDIAGGFVGVRSTDEFRAACQILLSQRTSLRFFSVPTTESTLHDQVVAKTIRTGAVVNASGQNAEIKQAAGPGTLQSHPAQDCMDSDGVCRMQEPRILNSTQVQPTSVTAATSQRRRSIMERPCNDTSENVRVAAAEVPKYTEGLVEKFQHLDMTPAAAPNISCLDAIPRAPSGPSKWATELELVHEIIPDADATIVVALLETSKGEIQVVMNALTS</sequence>
<name>A0A418B0S1_9STRA</name>
<comment type="caution">
    <text evidence="2">The sequence shown here is derived from an EMBL/GenBank/DDBJ whole genome shotgun (WGS) entry which is preliminary data.</text>
</comment>
<dbReference type="Proteomes" id="UP000285060">
    <property type="component" value="Unassembled WGS sequence"/>
</dbReference>
<gene>
    <name evidence="2" type="ORF">DYB32_003367</name>
</gene>
<dbReference type="Gene3D" id="3.10.20.90">
    <property type="entry name" value="Phosphatidylinositol 3-kinase Catalytic Subunit, Chain A, domain 1"/>
    <property type="match status" value="1"/>
</dbReference>
<dbReference type="Pfam" id="PF00564">
    <property type="entry name" value="PB1"/>
    <property type="match status" value="1"/>
</dbReference>
<evidence type="ECO:0000313" key="2">
    <source>
        <dbReference type="EMBL" id="RHY31578.1"/>
    </source>
</evidence>
<dbReference type="SMART" id="SM00666">
    <property type="entry name" value="PB1"/>
    <property type="match status" value="1"/>
</dbReference>
<dbReference type="CDD" id="cd05992">
    <property type="entry name" value="PB1"/>
    <property type="match status" value="1"/>
</dbReference>
<dbReference type="EMBL" id="QUSY01000203">
    <property type="protein sequence ID" value="RHY31578.1"/>
    <property type="molecule type" value="Genomic_DNA"/>
</dbReference>
<dbReference type="VEuPathDB" id="FungiDB:H310_09040"/>
<evidence type="ECO:0000313" key="3">
    <source>
        <dbReference type="Proteomes" id="UP000285060"/>
    </source>
</evidence>
<dbReference type="SUPFAM" id="SSF54277">
    <property type="entry name" value="CAD &amp; PB1 domains"/>
    <property type="match status" value="1"/>
</dbReference>
<reference evidence="2 3" key="1">
    <citation type="submission" date="2018-08" db="EMBL/GenBank/DDBJ databases">
        <title>Aphanomyces genome sequencing and annotation.</title>
        <authorList>
            <person name="Minardi D."/>
            <person name="Oidtmann B."/>
            <person name="Van Der Giezen M."/>
            <person name="Studholme D.J."/>
        </authorList>
    </citation>
    <scope>NUCLEOTIDE SEQUENCE [LARGE SCALE GENOMIC DNA]</scope>
    <source>
        <strain evidence="2 3">NJM0002</strain>
    </source>
</reference>
<accession>A0A418B0S1</accession>
<dbReference type="InterPro" id="IPR000270">
    <property type="entry name" value="PB1_dom"/>
</dbReference>
<protein>
    <recommendedName>
        <fullName evidence="1">PB1 domain-containing protein</fullName>
    </recommendedName>
</protein>
<proteinExistence type="predicted"/>
<keyword evidence="3" id="KW-1185">Reference proteome</keyword>
<organism evidence="2 3">
    <name type="scientific">Aphanomyces invadans</name>
    <dbReference type="NCBI Taxonomy" id="157072"/>
    <lineage>
        <taxon>Eukaryota</taxon>
        <taxon>Sar</taxon>
        <taxon>Stramenopiles</taxon>
        <taxon>Oomycota</taxon>
        <taxon>Saprolegniomycetes</taxon>
        <taxon>Saprolegniales</taxon>
        <taxon>Verrucalvaceae</taxon>
        <taxon>Aphanomyces</taxon>
    </lineage>
</organism>
<dbReference type="AlphaFoldDB" id="A0A418B0S1"/>